<evidence type="ECO:0000256" key="1">
    <source>
        <dbReference type="SAM" id="MobiDB-lite"/>
    </source>
</evidence>
<feature type="compositionally biased region" description="Basic and acidic residues" evidence="1">
    <location>
        <begin position="1083"/>
        <end position="1097"/>
    </location>
</feature>
<feature type="domain" description="Autotransporter" evidence="3">
    <location>
        <begin position="1228"/>
        <end position="1496"/>
    </location>
</feature>
<dbReference type="Pfam" id="PF03797">
    <property type="entry name" value="Autotransporter"/>
    <property type="match status" value="1"/>
</dbReference>
<feature type="signal peptide" evidence="2">
    <location>
        <begin position="1"/>
        <end position="22"/>
    </location>
</feature>
<protein>
    <submittedName>
        <fullName evidence="4">Autotransporter domain-containing protein</fullName>
    </submittedName>
</protein>
<dbReference type="RefSeq" id="WP_194813107.1">
    <property type="nucleotide sequence ID" value="NZ_CP063056.1"/>
</dbReference>
<feature type="region of interest" description="Disordered" evidence="1">
    <location>
        <begin position="1080"/>
        <end position="1113"/>
    </location>
</feature>
<feature type="compositionally biased region" description="Polar residues" evidence="1">
    <location>
        <begin position="1098"/>
        <end position="1111"/>
    </location>
</feature>
<dbReference type="Proteomes" id="UP000663069">
    <property type="component" value="Chromosome"/>
</dbReference>
<dbReference type="EMBL" id="CP063056">
    <property type="protein sequence ID" value="QPB43551.1"/>
    <property type="molecule type" value="Genomic_DNA"/>
</dbReference>
<dbReference type="SUPFAM" id="SSF103515">
    <property type="entry name" value="Autotransporter"/>
    <property type="match status" value="1"/>
</dbReference>
<feature type="region of interest" description="Disordered" evidence="1">
    <location>
        <begin position="324"/>
        <end position="345"/>
    </location>
</feature>
<evidence type="ECO:0000256" key="2">
    <source>
        <dbReference type="SAM" id="SignalP"/>
    </source>
</evidence>
<keyword evidence="2" id="KW-0732">Signal</keyword>
<proteinExistence type="predicted"/>
<dbReference type="Gene3D" id="2.40.128.130">
    <property type="entry name" value="Autotransporter beta-domain"/>
    <property type="match status" value="1"/>
</dbReference>
<dbReference type="SMART" id="SM00869">
    <property type="entry name" value="Autotransporter"/>
    <property type="match status" value="1"/>
</dbReference>
<dbReference type="PROSITE" id="PS51208">
    <property type="entry name" value="AUTOTRANSPORTER"/>
    <property type="match status" value="1"/>
</dbReference>
<evidence type="ECO:0000313" key="5">
    <source>
        <dbReference type="Proteomes" id="UP000663069"/>
    </source>
</evidence>
<dbReference type="InterPro" id="IPR005546">
    <property type="entry name" value="Autotransporte_beta"/>
</dbReference>
<feature type="chain" id="PRO_5045658935" evidence="2">
    <location>
        <begin position="23"/>
        <end position="1496"/>
    </location>
</feature>
<sequence>MKPLLQKGLILSSVAVAVSAYAYQQGVGTIATINSDEKIEKIDHIRSENAEERITGRFNRSGNPVRIIWYGNANDNDGKAPQVGAKNEGQIVAKVIARGETTTQSEDRRGAIAIDGIANGIDALGWSAPSNPNNVVFTLNSLENTGSISADTDLQGGEAETHGDIKSYGSGNGVSLVGLADFGKHNAEVGADGIADGYSGATGVSRRSTARTTTRTRAAVTEATPSSPELEKADFEGKTVEIALQNINNRGQIQGKVHAQAAQNISPHTASYKPQFYSVTSLASGNAISASSYVNTIDKITFSEVQNNFAKLGEIQNTGQLSGEAHLQGGQNTTHTHTTSVNSGNGVSALANTGRFAKNKTESAVGNIHNLGEIAGRLIQISGDNSHYQGFHLYSDANALGSGNGVSVTAESSNGQTRSISALATLGKVQNNGRITGFAKVQAGNGMGSLMTESIASGNGVSTYARGNNGKLSSIGDVNNSGIISGQVEVKGGKSDKSVADKTFIAKIESKSNTASLTNWLAPRPISTSNTNTTSLDPETCKWLASGTPGCESNPTTPTTSNHTTANIQTTVSVHSSGNGISAWSHGESDAYTSSTTLGNITNNGVISGYAKVYQGFSQNEYKPVDYRNNGAGISINAETNSVISNAGLISGNHSALLAKGKIDTSFSTTNPDYRSGFKNNINNYGIFAGRMIIGGYQSDANSNQRYKYFDTAEQSNYKVKNAGLYIKLNENEEIEKITQGTDYLASFSQNGKTYQVINAPLTTNQKDSEKIITTAETITNKIINGVGMANGAVFATNNLTLTDSIVNGYKTGLKIGTNAEVNLIGTTINTNGFNVNKSEKPLAILGDDNVNKLTIGNQSVINGDIDLKGGNDELTLADSQAIFNGKTIEMGEGQDTFSFGKPNSYSTTPIRVNYNLSGAEKVVVNQETHLLANAKIQGTDNITLNQDLHYQVLSPEQHALFDPNRQNNISLNGNGKFIVNTTKAKSEYEIKFGGFRLDAQNIRFDSNNVLQSAVFKNGQLWIEPKVVMTAEQAKQKEEAHKQEKQRQQSELDALKAQLEQTAAQLEEAKTALAETIAAHNEAAQRQKRATEKKDTQENQTPPKDSQNQALAKSVEDLTKQVEKNQQQIDTLTQKNQQLNEALNNNNVFDTPYAQAYYSYIESWRATGLNPLEKSALTTDKSVQQATDAVNHYFNQAVEHNIYGVVTNQLAKNITSQYNNILAQSKRLKEQEWNISANGLYDNQHYKQTAKKSTFRASTLAIHYGINSNTTAGIHIADEKTKITGMNNGYLKGKGTSFGGYIRTDLDNISLIGGVIYDQFNLKGYRSISNGYDHYQFDANSKANAIATYAQIKYALPLNEQWKFEPKLGIAYTRIHQKAIEEKGAGGLHIDALHTNRLEANIGQELIGTFVLNNGKMLFKLGADYSILSTEKASQGHFHQGRNFTIQSEPNQNITRLTTGLGYQWHNGLMMNINAQKAFSSAGDQTSAQLAVGYTF</sequence>
<accession>A0ABX6V5M1</accession>
<evidence type="ECO:0000313" key="4">
    <source>
        <dbReference type="EMBL" id="QPB43551.1"/>
    </source>
</evidence>
<reference evidence="4 5" key="1">
    <citation type="submission" date="2020-10" db="EMBL/GenBank/DDBJ databases">
        <title>Genome Sequencing of Rodentibacter spp. strain DSM111151.</title>
        <authorList>
            <person name="Benga L."/>
            <person name="Lautwein T."/>
        </authorList>
    </citation>
    <scope>NUCLEOTIDE SEQUENCE [LARGE SCALE GENOMIC DNA]</scope>
    <source>
        <strain evidence="4 5">DSM 111151</strain>
    </source>
</reference>
<organism evidence="4 5">
    <name type="scientific">Rodentibacter haemolyticus</name>
    <dbReference type="NCBI Taxonomy" id="2778911"/>
    <lineage>
        <taxon>Bacteria</taxon>
        <taxon>Pseudomonadati</taxon>
        <taxon>Pseudomonadota</taxon>
        <taxon>Gammaproteobacteria</taxon>
        <taxon>Pasteurellales</taxon>
        <taxon>Pasteurellaceae</taxon>
        <taxon>Rodentibacter</taxon>
    </lineage>
</organism>
<keyword evidence="5" id="KW-1185">Reference proteome</keyword>
<name>A0ABX6V5M1_9PAST</name>
<evidence type="ECO:0000259" key="3">
    <source>
        <dbReference type="PROSITE" id="PS51208"/>
    </source>
</evidence>
<dbReference type="InterPro" id="IPR036709">
    <property type="entry name" value="Autotransporte_beta_dom_sf"/>
</dbReference>
<gene>
    <name evidence="4" type="ORF">IHV77_05610</name>
</gene>